<evidence type="ECO:0000313" key="3">
    <source>
        <dbReference type="Proteomes" id="UP000093514"/>
    </source>
</evidence>
<dbReference type="Proteomes" id="UP000093514">
    <property type="component" value="Unassembled WGS sequence"/>
</dbReference>
<dbReference type="EMBL" id="LWDV01000009">
    <property type="protein sequence ID" value="OCL25993.1"/>
    <property type="molecule type" value="Genomic_DNA"/>
</dbReference>
<dbReference type="AlphaFoldDB" id="A0A1C0A6X1"/>
<organism evidence="2 3">
    <name type="scientific">Orenia metallireducens</name>
    <dbReference type="NCBI Taxonomy" id="1413210"/>
    <lineage>
        <taxon>Bacteria</taxon>
        <taxon>Bacillati</taxon>
        <taxon>Bacillota</taxon>
        <taxon>Clostridia</taxon>
        <taxon>Halanaerobiales</taxon>
        <taxon>Halobacteroidaceae</taxon>
        <taxon>Orenia</taxon>
    </lineage>
</organism>
<evidence type="ECO:0000313" key="2">
    <source>
        <dbReference type="EMBL" id="OCL25993.1"/>
    </source>
</evidence>
<keyword evidence="1" id="KW-1133">Transmembrane helix</keyword>
<keyword evidence="1" id="KW-0812">Transmembrane</keyword>
<accession>A0A1C0A6X1</accession>
<reference evidence="3" key="1">
    <citation type="submission" date="2016-07" db="EMBL/GenBank/DDBJ databases">
        <authorList>
            <person name="Florea S."/>
            <person name="Webb J.S."/>
            <person name="Jaromczyk J."/>
            <person name="Schardl C.L."/>
        </authorList>
    </citation>
    <scope>NUCLEOTIDE SEQUENCE [LARGE SCALE GENOMIC DNA]</scope>
    <source>
        <strain evidence="3">Z6</strain>
    </source>
</reference>
<protein>
    <submittedName>
        <fullName evidence="2">Uncharacterized protein</fullName>
    </submittedName>
</protein>
<proteinExistence type="predicted"/>
<comment type="caution">
    <text evidence="2">The sequence shown here is derived from an EMBL/GenBank/DDBJ whole genome shotgun (WGS) entry which is preliminary data.</text>
</comment>
<keyword evidence="1" id="KW-0472">Membrane</keyword>
<evidence type="ECO:0000256" key="1">
    <source>
        <dbReference type="SAM" id="Phobius"/>
    </source>
</evidence>
<feature type="transmembrane region" description="Helical" evidence="1">
    <location>
        <begin position="7"/>
        <end position="28"/>
    </location>
</feature>
<keyword evidence="3" id="KW-1185">Reference proteome</keyword>
<reference evidence="2 3" key="2">
    <citation type="submission" date="2016-08" db="EMBL/GenBank/DDBJ databases">
        <title>Orenia metallireducens sp. nov. strain Z6, a Novel Metal-reducing Firmicute from the Deep Subsurface.</title>
        <authorList>
            <person name="Maxim B.I."/>
            <person name="Kenneth K."/>
            <person name="Flynn T.M."/>
            <person name="Oloughlin E.J."/>
            <person name="Locke R.A."/>
            <person name="Weber J.R."/>
            <person name="Egan S.M."/>
            <person name="Mackie R.I."/>
            <person name="Cann I.K."/>
        </authorList>
    </citation>
    <scope>NUCLEOTIDE SEQUENCE [LARGE SCALE GENOMIC DNA]</scope>
    <source>
        <strain evidence="2 3">Z6</strain>
    </source>
</reference>
<name>A0A1C0A6X1_9FIRM</name>
<dbReference type="Gene3D" id="2.30.30.830">
    <property type="match status" value="1"/>
</dbReference>
<gene>
    <name evidence="2" type="ORF">U472_08170</name>
</gene>
<dbReference type="RefSeq" id="WP_068717368.1">
    <property type="nucleotide sequence ID" value="NZ_LWDV01000009.1"/>
</dbReference>
<sequence length="184" mass="21332">MSGRVRFFLNIILLAIIVSSLVYCWNLWQEFKLDDKAIVTLSLNLEELEIKLDNINPVVEASGNNTTKDWQGIVANNYFNLKEELKKEKVEEVKKEERVVDNSPDTYLPNFLRNNNSKKLNLRLEAISEIGSNSRALIADKETNKTYILSLGQKIDNYKVHEIKKGQVILIDDKQKEFILEFNK</sequence>